<keyword evidence="2" id="KW-1185">Reference proteome</keyword>
<dbReference type="Pfam" id="PF14271">
    <property type="entry name" value="DUF4359"/>
    <property type="match status" value="1"/>
</dbReference>
<evidence type="ECO:0008006" key="3">
    <source>
        <dbReference type="Google" id="ProtNLM"/>
    </source>
</evidence>
<protein>
    <recommendedName>
        <fullName evidence="3">DUF4359 domain-containing protein</fullName>
    </recommendedName>
</protein>
<dbReference type="EMBL" id="JJML01000037">
    <property type="protein sequence ID" value="KGF72120.1"/>
    <property type="molecule type" value="Genomic_DNA"/>
</dbReference>
<evidence type="ECO:0000313" key="1">
    <source>
        <dbReference type="EMBL" id="KGF72120.1"/>
    </source>
</evidence>
<gene>
    <name evidence="1" type="ORF">DO97_12325</name>
</gene>
<dbReference type="AlphaFoldDB" id="A0A098THT2"/>
<name>A0A098THT2_9CYAN</name>
<organism evidence="1 2">
    <name type="scientific">Neosynechococcus sphagnicola sy1</name>
    <dbReference type="NCBI Taxonomy" id="1497020"/>
    <lineage>
        <taxon>Bacteria</taxon>
        <taxon>Bacillati</taxon>
        <taxon>Cyanobacteriota</taxon>
        <taxon>Cyanophyceae</taxon>
        <taxon>Neosynechococcales</taxon>
        <taxon>Neosynechococcaceae</taxon>
        <taxon>Neosynechococcus</taxon>
    </lineage>
</organism>
<accession>A0A098THT2</accession>
<dbReference type="InterPro" id="IPR025578">
    <property type="entry name" value="DUF4359"/>
</dbReference>
<proteinExistence type="predicted"/>
<dbReference type="Proteomes" id="UP000030170">
    <property type="component" value="Unassembled WGS sequence"/>
</dbReference>
<comment type="caution">
    <text evidence="1">The sequence shown here is derived from an EMBL/GenBank/DDBJ whole genome shotgun (WGS) entry which is preliminary data.</text>
</comment>
<evidence type="ECO:0000313" key="2">
    <source>
        <dbReference type="Proteomes" id="UP000030170"/>
    </source>
</evidence>
<sequence length="132" mass="14967">MLKSSVVAIALGVAALGSFSAVMIWTNPTLTDYQVYAVEELTQYSKERLCAEAKTNWKPLGQQKCATIVDQVRPQLSQLIAKSTRQQNFVFFSLYQTELSVGPLLPSYRFETVAAFQDFYTYLNDERVHTLE</sequence>
<dbReference type="RefSeq" id="WP_036534858.1">
    <property type="nucleotide sequence ID" value="NZ_JJML01000037.1"/>
</dbReference>
<dbReference type="STRING" id="1497020.DO97_12325"/>
<reference evidence="1 2" key="1">
    <citation type="journal article" date="2014" name="Mol. Ecol.">
        <title>Evolution of Synechococcus.</title>
        <authorList>
            <person name="Dvorak P."/>
            <person name="Casamatta D."/>
            <person name="Hasler P."/>
            <person name="Poulickova A."/>
            <person name="Ondrej V."/>
            <person name="Sanges R."/>
        </authorList>
    </citation>
    <scope>NUCLEOTIDE SEQUENCE [LARGE SCALE GENOMIC DNA]</scope>
    <source>
        <strain evidence="1 2">CAUP A 1101</strain>
    </source>
</reference>